<comment type="caution">
    <text evidence="2">The sequence shown here is derived from an EMBL/GenBank/DDBJ whole genome shotgun (WGS) entry which is preliminary data.</text>
</comment>
<protein>
    <submittedName>
        <fullName evidence="2">Uncharacterized protein</fullName>
    </submittedName>
</protein>
<dbReference type="Proteomes" id="UP001159363">
    <property type="component" value="Chromosome 6"/>
</dbReference>
<keyword evidence="3" id="KW-1185">Reference proteome</keyword>
<dbReference type="EMBL" id="JARBHB010000007">
    <property type="protein sequence ID" value="KAJ8879005.1"/>
    <property type="molecule type" value="Genomic_DNA"/>
</dbReference>
<evidence type="ECO:0000256" key="1">
    <source>
        <dbReference type="SAM" id="MobiDB-lite"/>
    </source>
</evidence>
<feature type="compositionally biased region" description="Basic and acidic residues" evidence="1">
    <location>
        <begin position="717"/>
        <end position="737"/>
    </location>
</feature>
<accession>A0ABQ9H3Z1</accession>
<evidence type="ECO:0000313" key="3">
    <source>
        <dbReference type="Proteomes" id="UP001159363"/>
    </source>
</evidence>
<gene>
    <name evidence="2" type="ORF">PR048_019611</name>
</gene>
<name>A0ABQ9H3Z1_9NEOP</name>
<sequence>MTWSYVSLSMLRTIINTYNKELLSILSCPFRTPLHQLYEMGEVWGPLKIIRRQTTRFLTAIRRHHNPIITSIAIYDLWTTSPTADSWTLTSISPSNTEDPHLPVLCIFFACGDNRWQHGLCRRRPASEHRSVVKTQITLVAGGERRTRRAASRRSILEGNTSTAAGVREEQECLSTGANKSGVDIHKSDELLKVQHLLSFHGSRGKRVDERARSLELTVANVTSCLRKITFKTSLRRWELPCPTFKASHFSLTPLILQSRALLTLRCTRRSLKTCRGDPRQPLHSHNYRELPRSRLSSPTTTHTRHGRPHKRFVPEVRGHLYITSVIESTGTEGVVVEQYVKRTGQSHGRTGFGSRWGRSLIFACGNCVGRCRWSVVFLGSLLCPPLLNSGASLYSPHFTLIGSQYIDVKSLLDIPKTVTGSELTCELIAHCSIESDRLTLLATSIPQDNAGGYNAILALIVTATYACNSEPAVLLMPLASTWCGMSRDVAVYPITVPGWQAPISLGCVMLGLQFGNHRNLHVVLTYPLVPIDHSQELHQYSPGVGVGKALCEKSPSMQPVGIELTASRMQRSVLRSQRDGYTPYSLYGWNRAMNGSTCGSENLLSVSLRRQNSPGHCQGRPSFPYHDSISSCGVAQFLKEYKVYRTVCCPVPFILEYDTSLKRKHHHSSVAYATRSNFPLYFNGTVYKRPFKWRVFEPAAAVSHTNILKTAGWDRSGAEGREGGGEEWPARNEKRPWAGMNQ</sequence>
<feature type="region of interest" description="Disordered" evidence="1">
    <location>
        <begin position="715"/>
        <end position="743"/>
    </location>
</feature>
<organism evidence="2 3">
    <name type="scientific">Dryococelus australis</name>
    <dbReference type="NCBI Taxonomy" id="614101"/>
    <lineage>
        <taxon>Eukaryota</taxon>
        <taxon>Metazoa</taxon>
        <taxon>Ecdysozoa</taxon>
        <taxon>Arthropoda</taxon>
        <taxon>Hexapoda</taxon>
        <taxon>Insecta</taxon>
        <taxon>Pterygota</taxon>
        <taxon>Neoptera</taxon>
        <taxon>Polyneoptera</taxon>
        <taxon>Phasmatodea</taxon>
        <taxon>Verophasmatodea</taxon>
        <taxon>Anareolatae</taxon>
        <taxon>Phasmatidae</taxon>
        <taxon>Eurycanthinae</taxon>
        <taxon>Dryococelus</taxon>
    </lineage>
</organism>
<reference evidence="2 3" key="1">
    <citation type="submission" date="2023-02" db="EMBL/GenBank/DDBJ databases">
        <title>LHISI_Scaffold_Assembly.</title>
        <authorList>
            <person name="Stuart O.P."/>
            <person name="Cleave R."/>
            <person name="Magrath M.J.L."/>
            <person name="Mikheyev A.S."/>
        </authorList>
    </citation>
    <scope>NUCLEOTIDE SEQUENCE [LARGE SCALE GENOMIC DNA]</scope>
    <source>
        <strain evidence="2">Daus_M_001</strain>
        <tissue evidence="2">Leg muscle</tissue>
    </source>
</reference>
<evidence type="ECO:0000313" key="2">
    <source>
        <dbReference type="EMBL" id="KAJ8879005.1"/>
    </source>
</evidence>
<proteinExistence type="predicted"/>